<dbReference type="EMBL" id="CAJVQC010019538">
    <property type="protein sequence ID" value="CAG8702030.1"/>
    <property type="molecule type" value="Genomic_DNA"/>
</dbReference>
<reference evidence="1" key="1">
    <citation type="submission" date="2021-06" db="EMBL/GenBank/DDBJ databases">
        <authorList>
            <person name="Kallberg Y."/>
            <person name="Tangrot J."/>
            <person name="Rosling A."/>
        </authorList>
    </citation>
    <scope>NUCLEOTIDE SEQUENCE</scope>
    <source>
        <strain evidence="1">MA461A</strain>
    </source>
</reference>
<keyword evidence="2" id="KW-1185">Reference proteome</keyword>
<name>A0ACA9PG28_9GLOM</name>
<evidence type="ECO:0000313" key="2">
    <source>
        <dbReference type="Proteomes" id="UP000789920"/>
    </source>
</evidence>
<gene>
    <name evidence="1" type="ORF">RPERSI_LOCUS10071</name>
</gene>
<evidence type="ECO:0000313" key="1">
    <source>
        <dbReference type="EMBL" id="CAG8702030.1"/>
    </source>
</evidence>
<organism evidence="1 2">
    <name type="scientific">Racocetra persica</name>
    <dbReference type="NCBI Taxonomy" id="160502"/>
    <lineage>
        <taxon>Eukaryota</taxon>
        <taxon>Fungi</taxon>
        <taxon>Fungi incertae sedis</taxon>
        <taxon>Mucoromycota</taxon>
        <taxon>Glomeromycotina</taxon>
        <taxon>Glomeromycetes</taxon>
        <taxon>Diversisporales</taxon>
        <taxon>Gigasporaceae</taxon>
        <taxon>Racocetra</taxon>
    </lineage>
</organism>
<comment type="caution">
    <text evidence="1">The sequence shown here is derived from an EMBL/GenBank/DDBJ whole genome shotgun (WGS) entry which is preliminary data.</text>
</comment>
<dbReference type="Proteomes" id="UP000789920">
    <property type="component" value="Unassembled WGS sequence"/>
</dbReference>
<proteinExistence type="predicted"/>
<accession>A0ACA9PG28</accession>
<protein>
    <submittedName>
        <fullName evidence="1">17981_t:CDS:1</fullName>
    </submittedName>
</protein>
<feature type="non-terminal residue" evidence="1">
    <location>
        <position position="1"/>
    </location>
</feature>
<sequence>KINRLNIISQETHNGLDIANYSKNMTLDIEASKDINFENDAVIVDGENMNFDINNDKNIGFAFDDSDNINYAPDNENTSIVNSDSINPTIDSSNKDTSVNHSKSTSKWNRQHISIVWEFFSEEKNKDKEVVVIVCNICKKK</sequence>